<evidence type="ECO:0000313" key="1">
    <source>
        <dbReference type="EMBL" id="CAF3027069.1"/>
    </source>
</evidence>
<sequence length="91" mass="10230">MDSLATTNSAIVNFTNELSGMRETISASRPLMLNYVLENSRPGDIQNVIDTMDKFARTEQWVMNLGDKKGEILDQALQSRRPKTVLELGKD</sequence>
<dbReference type="AlphaFoldDB" id="A0A817LGX9"/>
<comment type="caution">
    <text evidence="1">The sequence shown here is derived from an EMBL/GenBank/DDBJ whole genome shotgun (WGS) entry which is preliminary data.</text>
</comment>
<dbReference type="InterPro" id="IPR029063">
    <property type="entry name" value="SAM-dependent_MTases_sf"/>
</dbReference>
<name>A0A817LGX9_9BILA</name>
<organism evidence="1 6">
    <name type="scientific">Rotaria socialis</name>
    <dbReference type="NCBI Taxonomy" id="392032"/>
    <lineage>
        <taxon>Eukaryota</taxon>
        <taxon>Metazoa</taxon>
        <taxon>Spiralia</taxon>
        <taxon>Gnathifera</taxon>
        <taxon>Rotifera</taxon>
        <taxon>Eurotatoria</taxon>
        <taxon>Bdelloidea</taxon>
        <taxon>Philodinida</taxon>
        <taxon>Philodinidae</taxon>
        <taxon>Rotaria</taxon>
    </lineage>
</organism>
<reference evidence="1" key="1">
    <citation type="submission" date="2021-02" db="EMBL/GenBank/DDBJ databases">
        <authorList>
            <person name="Nowell W R."/>
        </authorList>
    </citation>
    <scope>NUCLEOTIDE SEQUENCE</scope>
</reference>
<dbReference type="EMBL" id="CAJNXB010000124">
    <property type="protein sequence ID" value="CAF3027069.1"/>
    <property type="molecule type" value="Genomic_DNA"/>
</dbReference>
<dbReference type="Proteomes" id="UP000663872">
    <property type="component" value="Unassembled WGS sequence"/>
</dbReference>
<evidence type="ECO:0000313" key="7">
    <source>
        <dbReference type="Proteomes" id="UP000663873"/>
    </source>
</evidence>
<dbReference type="Gene3D" id="3.40.50.150">
    <property type="entry name" value="Vaccinia Virus protein VP39"/>
    <property type="match status" value="1"/>
</dbReference>
<evidence type="ECO:0000313" key="5">
    <source>
        <dbReference type="EMBL" id="CAF5002471.1"/>
    </source>
</evidence>
<dbReference type="EMBL" id="CAJNYT010005393">
    <property type="protein sequence ID" value="CAF3742199.1"/>
    <property type="molecule type" value="Genomic_DNA"/>
</dbReference>
<proteinExistence type="predicted"/>
<dbReference type="Proteomes" id="UP000663873">
    <property type="component" value="Unassembled WGS sequence"/>
</dbReference>
<dbReference type="SUPFAM" id="SSF53335">
    <property type="entry name" value="S-adenosyl-L-methionine-dependent methyltransferases"/>
    <property type="match status" value="1"/>
</dbReference>
<dbReference type="Proteomes" id="UP000663825">
    <property type="component" value="Unassembled WGS sequence"/>
</dbReference>
<protein>
    <submittedName>
        <fullName evidence="1">Uncharacterized protein</fullName>
    </submittedName>
</protein>
<accession>A0A817LGX9</accession>
<dbReference type="EMBL" id="CAJOBR010033271">
    <property type="protein sequence ID" value="CAF5002471.1"/>
    <property type="molecule type" value="Genomic_DNA"/>
</dbReference>
<evidence type="ECO:0000313" key="4">
    <source>
        <dbReference type="EMBL" id="CAF4756959.1"/>
    </source>
</evidence>
<dbReference type="PANTHER" id="PTHR43836">
    <property type="entry name" value="CATECHOL O-METHYLTRANSFERASE 1-RELATED"/>
    <property type="match status" value="1"/>
</dbReference>
<dbReference type="PANTHER" id="PTHR43836:SF2">
    <property type="entry name" value="CATECHOL O-METHYLTRANSFERASE 1-RELATED"/>
    <property type="match status" value="1"/>
</dbReference>
<evidence type="ECO:0000313" key="6">
    <source>
        <dbReference type="Proteomes" id="UP000663825"/>
    </source>
</evidence>
<keyword evidence="7" id="KW-1185">Reference proteome</keyword>
<dbReference type="Proteomes" id="UP000663833">
    <property type="component" value="Unassembled WGS sequence"/>
</dbReference>
<dbReference type="OrthoDB" id="186626at2759"/>
<dbReference type="EMBL" id="CAJNYD010003596">
    <property type="protein sequence ID" value="CAF3524152.1"/>
    <property type="molecule type" value="Genomic_DNA"/>
</dbReference>
<gene>
    <name evidence="3" type="ORF">GRG538_LOCUS30914</name>
    <name evidence="2" type="ORF">LUA448_LOCUS26609</name>
    <name evidence="5" type="ORF">QYT958_LOCUS38269</name>
    <name evidence="1" type="ORF">TIS948_LOCUS2762</name>
    <name evidence="4" type="ORF">UJA718_LOCUS39242</name>
</gene>
<evidence type="ECO:0000313" key="3">
    <source>
        <dbReference type="EMBL" id="CAF3742199.1"/>
    </source>
</evidence>
<dbReference type="EMBL" id="CAJOBP010041295">
    <property type="protein sequence ID" value="CAF4756959.1"/>
    <property type="molecule type" value="Genomic_DNA"/>
</dbReference>
<evidence type="ECO:0000313" key="2">
    <source>
        <dbReference type="EMBL" id="CAF3524152.1"/>
    </source>
</evidence>
<dbReference type="GO" id="GO:0008171">
    <property type="term" value="F:O-methyltransferase activity"/>
    <property type="evidence" value="ECO:0007669"/>
    <property type="project" value="TreeGrafter"/>
</dbReference>
<dbReference type="Proteomes" id="UP000663848">
    <property type="component" value="Unassembled WGS sequence"/>
</dbReference>